<dbReference type="Gene3D" id="3.40.190.10">
    <property type="entry name" value="Periplasmic binding protein-like II"/>
    <property type="match status" value="1"/>
</dbReference>
<dbReference type="Proteomes" id="UP000030012">
    <property type="component" value="Unassembled WGS sequence"/>
</dbReference>
<dbReference type="GO" id="GO:0043190">
    <property type="term" value="C:ATP-binding cassette (ABC) transporter complex"/>
    <property type="evidence" value="ECO:0007669"/>
    <property type="project" value="InterPro"/>
</dbReference>
<evidence type="ECO:0000256" key="3">
    <source>
        <dbReference type="ARBA" id="ARBA00022448"/>
    </source>
</evidence>
<dbReference type="InterPro" id="IPR039424">
    <property type="entry name" value="SBP_5"/>
</dbReference>
<dbReference type="PANTHER" id="PTHR30290">
    <property type="entry name" value="PERIPLASMIC BINDING COMPONENT OF ABC TRANSPORTER"/>
    <property type="match status" value="1"/>
</dbReference>
<comment type="subcellular location">
    <subcellularLocation>
        <location evidence="1">Cell membrane</location>
        <topology evidence="1">Lipid-anchor</topology>
    </subcellularLocation>
</comment>
<evidence type="ECO:0000256" key="1">
    <source>
        <dbReference type="ARBA" id="ARBA00004193"/>
    </source>
</evidence>
<name>A0A0A0I5Q4_CLONO</name>
<dbReference type="AlphaFoldDB" id="A0A0A0I5Q4"/>
<dbReference type="Gene3D" id="3.90.76.10">
    <property type="entry name" value="Dipeptide-binding Protein, Domain 1"/>
    <property type="match status" value="1"/>
</dbReference>
<dbReference type="EMBL" id="JENJ01000029">
    <property type="protein sequence ID" value="KGM95953.1"/>
    <property type="molecule type" value="Genomic_DNA"/>
</dbReference>
<dbReference type="Pfam" id="PF00496">
    <property type="entry name" value="SBP_bac_5"/>
    <property type="match status" value="1"/>
</dbReference>
<dbReference type="PANTHER" id="PTHR30290:SF9">
    <property type="entry name" value="OLIGOPEPTIDE-BINDING PROTEIN APPA"/>
    <property type="match status" value="1"/>
</dbReference>
<dbReference type="SUPFAM" id="SSF53850">
    <property type="entry name" value="Periplasmic binding protein-like II"/>
    <property type="match status" value="1"/>
</dbReference>
<dbReference type="OrthoDB" id="403896at2"/>
<keyword evidence="3" id="KW-0813">Transport</keyword>
<accession>A0A0A0I5Q4</accession>
<dbReference type="GO" id="GO:0015833">
    <property type="term" value="P:peptide transport"/>
    <property type="evidence" value="ECO:0007669"/>
    <property type="project" value="TreeGrafter"/>
</dbReference>
<dbReference type="PIRSF" id="PIRSF002741">
    <property type="entry name" value="MppA"/>
    <property type="match status" value="1"/>
</dbReference>
<sequence>MKKKLYILAVVILLVFGIFLKKGCITKKVYNESVRDYLVYSINSMPKDLLLLDDNNIRNKDLQIALFEGLVSMDQKGKIVPGIASDWKISKDKLSYTFTIREDAKWNTGDKIVPQDFVDFFSRILKEQNNTYIHELRCIFGVKEYIDGKRNFDEVAISSGKDNTLEIRLNYPCDDFIKILSKPVFTLKRNFYNLKNWRSEYKNIDYSGPYFIENIYDDGEVSLRKNNMYWDKKNVASNKIHIKESEVTAFTLAQYKSNRVDVFCDDNILQDEHRKNGHEYTKKIIGDGVSLNFNLNKNNFVRDIKFRKAIKYFIDREQIKRELGEVFKETSSYVPNSILNLTNKNYSIKSAEELLKDSKYNGEVLKFIYLKNKDKNKKIIDSIERDLKKAKVNVDIKGYNKEELKNIIYKDEYDMVLLNYSGDYTMPITYLQNWISNSKQNSYGYKNINFDNLVLKGEVCENKLEAQNNFNKAERIFLDDIATIPLGFYNFTVCKKEYVEGLEVNSRGSVILKKAYISDKNKTSH</sequence>
<gene>
    <name evidence="6" type="ORF">Z968_07665</name>
</gene>
<feature type="domain" description="Solute-binding protein family 5" evidence="5">
    <location>
        <begin position="78"/>
        <end position="441"/>
    </location>
</feature>
<dbReference type="InterPro" id="IPR000914">
    <property type="entry name" value="SBP_5_dom"/>
</dbReference>
<organism evidence="6 7">
    <name type="scientific">Clostridium novyi A str. 4552</name>
    <dbReference type="NCBI Taxonomy" id="1444289"/>
    <lineage>
        <taxon>Bacteria</taxon>
        <taxon>Bacillati</taxon>
        <taxon>Bacillota</taxon>
        <taxon>Clostridia</taxon>
        <taxon>Eubacteriales</taxon>
        <taxon>Clostridiaceae</taxon>
        <taxon>Clostridium</taxon>
    </lineage>
</organism>
<keyword evidence="4" id="KW-0732">Signal</keyword>
<dbReference type="GO" id="GO:0042597">
    <property type="term" value="C:periplasmic space"/>
    <property type="evidence" value="ECO:0007669"/>
    <property type="project" value="UniProtKB-ARBA"/>
</dbReference>
<dbReference type="Gene3D" id="3.10.105.10">
    <property type="entry name" value="Dipeptide-binding Protein, Domain 3"/>
    <property type="match status" value="1"/>
</dbReference>
<reference evidence="6 7" key="1">
    <citation type="submission" date="2014-01" db="EMBL/GenBank/DDBJ databases">
        <title>Plasmidome dynamics in the species complex Clostridium novyi sensu lato converts strains of independent lineages into distinctly different pathogens.</title>
        <authorList>
            <person name="Skarin H."/>
            <person name="Segerman B."/>
        </authorList>
    </citation>
    <scope>NUCLEOTIDE SEQUENCE [LARGE SCALE GENOMIC DNA]</scope>
    <source>
        <strain evidence="6 7">4552</strain>
    </source>
</reference>
<dbReference type="RefSeq" id="WP_039255341.1">
    <property type="nucleotide sequence ID" value="NZ_JENJ01000029.1"/>
</dbReference>
<dbReference type="CDD" id="cd08504">
    <property type="entry name" value="PBP2_OppA"/>
    <property type="match status" value="1"/>
</dbReference>
<evidence type="ECO:0000256" key="2">
    <source>
        <dbReference type="ARBA" id="ARBA00005695"/>
    </source>
</evidence>
<evidence type="ECO:0000259" key="5">
    <source>
        <dbReference type="Pfam" id="PF00496"/>
    </source>
</evidence>
<evidence type="ECO:0000313" key="6">
    <source>
        <dbReference type="EMBL" id="KGM95953.1"/>
    </source>
</evidence>
<dbReference type="PROSITE" id="PS01040">
    <property type="entry name" value="SBP_BACTERIAL_5"/>
    <property type="match status" value="1"/>
</dbReference>
<dbReference type="InterPro" id="IPR030678">
    <property type="entry name" value="Peptide/Ni-bd"/>
</dbReference>
<evidence type="ECO:0000256" key="4">
    <source>
        <dbReference type="ARBA" id="ARBA00022729"/>
    </source>
</evidence>
<proteinExistence type="inferred from homology"/>
<dbReference type="InterPro" id="IPR023765">
    <property type="entry name" value="SBP_5_CS"/>
</dbReference>
<comment type="caution">
    <text evidence="6">The sequence shown here is derived from an EMBL/GenBank/DDBJ whole genome shotgun (WGS) entry which is preliminary data.</text>
</comment>
<evidence type="ECO:0000313" key="7">
    <source>
        <dbReference type="Proteomes" id="UP000030012"/>
    </source>
</evidence>
<protein>
    <submittedName>
        <fullName evidence="6">Peptide ABC transporter substrate-binding protein</fullName>
    </submittedName>
</protein>
<dbReference type="GO" id="GO:1904680">
    <property type="term" value="F:peptide transmembrane transporter activity"/>
    <property type="evidence" value="ECO:0007669"/>
    <property type="project" value="TreeGrafter"/>
</dbReference>
<comment type="similarity">
    <text evidence="2">Belongs to the bacterial solute-binding protein 5 family.</text>
</comment>